<dbReference type="CDD" id="cd00082">
    <property type="entry name" value="HisKA"/>
    <property type="match status" value="1"/>
</dbReference>
<dbReference type="InterPro" id="IPR000014">
    <property type="entry name" value="PAS"/>
</dbReference>
<evidence type="ECO:0000256" key="7">
    <source>
        <dbReference type="ARBA" id="ARBA00023012"/>
    </source>
</evidence>
<dbReference type="PANTHER" id="PTHR45453:SF1">
    <property type="entry name" value="PHOSPHATE REGULON SENSOR PROTEIN PHOR"/>
    <property type="match status" value="1"/>
</dbReference>
<comment type="subcellular location">
    <subcellularLocation>
        <location evidence="2">Membrane</location>
    </subcellularLocation>
</comment>
<name>A0A8J8MAJ0_9FIRM</name>
<dbReference type="InterPro" id="IPR035965">
    <property type="entry name" value="PAS-like_dom_sf"/>
</dbReference>
<dbReference type="NCBIfam" id="TIGR00229">
    <property type="entry name" value="sensory_box"/>
    <property type="match status" value="1"/>
</dbReference>
<dbReference type="GO" id="GO:0016036">
    <property type="term" value="P:cellular response to phosphate starvation"/>
    <property type="evidence" value="ECO:0007669"/>
    <property type="project" value="TreeGrafter"/>
</dbReference>
<dbReference type="SMART" id="SM00387">
    <property type="entry name" value="HATPase_c"/>
    <property type="match status" value="1"/>
</dbReference>
<keyword evidence="4" id="KW-0597">Phosphoprotein</keyword>
<dbReference type="GO" id="GO:0006355">
    <property type="term" value="P:regulation of DNA-templated transcription"/>
    <property type="evidence" value="ECO:0007669"/>
    <property type="project" value="InterPro"/>
</dbReference>
<dbReference type="EC" id="2.7.13.3" evidence="3"/>
<dbReference type="FunFam" id="3.30.565.10:FF:000006">
    <property type="entry name" value="Sensor histidine kinase WalK"/>
    <property type="match status" value="1"/>
</dbReference>
<evidence type="ECO:0000259" key="12">
    <source>
        <dbReference type="PROSITE" id="PS50885"/>
    </source>
</evidence>
<evidence type="ECO:0000256" key="8">
    <source>
        <dbReference type="ARBA" id="ARBA00023136"/>
    </source>
</evidence>
<dbReference type="Gene3D" id="1.10.8.500">
    <property type="entry name" value="HAMP domain in histidine kinase"/>
    <property type="match status" value="1"/>
</dbReference>
<keyword evidence="8 9" id="KW-0472">Membrane</keyword>
<dbReference type="PROSITE" id="PS50109">
    <property type="entry name" value="HIS_KIN"/>
    <property type="match status" value="1"/>
</dbReference>
<dbReference type="Pfam" id="PF02518">
    <property type="entry name" value="HATPase_c"/>
    <property type="match status" value="1"/>
</dbReference>
<gene>
    <name evidence="13" type="ORF">HYG85_09500</name>
</gene>
<evidence type="ECO:0000259" key="10">
    <source>
        <dbReference type="PROSITE" id="PS50109"/>
    </source>
</evidence>
<dbReference type="GO" id="GO:0004721">
    <property type="term" value="F:phosphoprotein phosphatase activity"/>
    <property type="evidence" value="ECO:0007669"/>
    <property type="project" value="TreeGrafter"/>
</dbReference>
<dbReference type="PROSITE" id="PS51257">
    <property type="entry name" value="PROKAR_LIPOPROTEIN"/>
    <property type="match status" value="1"/>
</dbReference>
<dbReference type="GO" id="GO:0005886">
    <property type="term" value="C:plasma membrane"/>
    <property type="evidence" value="ECO:0007669"/>
    <property type="project" value="TreeGrafter"/>
</dbReference>
<keyword evidence="9" id="KW-0812">Transmembrane</keyword>
<keyword evidence="6" id="KW-0418">Kinase</keyword>
<evidence type="ECO:0000313" key="13">
    <source>
        <dbReference type="EMBL" id="QUH29145.1"/>
    </source>
</evidence>
<dbReference type="InterPro" id="IPR036890">
    <property type="entry name" value="HATPase_C_sf"/>
</dbReference>
<dbReference type="Gene3D" id="3.30.565.10">
    <property type="entry name" value="Histidine kinase-like ATPase, C-terminal domain"/>
    <property type="match status" value="1"/>
</dbReference>
<dbReference type="CDD" id="cd00130">
    <property type="entry name" value="PAS"/>
    <property type="match status" value="1"/>
</dbReference>
<dbReference type="PROSITE" id="PS50885">
    <property type="entry name" value="HAMP"/>
    <property type="match status" value="1"/>
</dbReference>
<dbReference type="PANTHER" id="PTHR45453">
    <property type="entry name" value="PHOSPHATE REGULON SENSOR PROTEIN PHOR"/>
    <property type="match status" value="1"/>
</dbReference>
<feature type="transmembrane region" description="Helical" evidence="9">
    <location>
        <begin position="168"/>
        <end position="191"/>
    </location>
</feature>
<dbReference type="InterPro" id="IPR003660">
    <property type="entry name" value="HAMP_dom"/>
</dbReference>
<dbReference type="Pfam" id="PF00512">
    <property type="entry name" value="HisKA"/>
    <property type="match status" value="1"/>
</dbReference>
<dbReference type="InterPro" id="IPR050351">
    <property type="entry name" value="BphY/WalK/GraS-like"/>
</dbReference>
<evidence type="ECO:0000256" key="6">
    <source>
        <dbReference type="ARBA" id="ARBA00022777"/>
    </source>
</evidence>
<reference evidence="13 14" key="1">
    <citation type="submission" date="2020-07" db="EMBL/GenBank/DDBJ databases">
        <title>Vallitalea guaymasensis genome.</title>
        <authorList>
            <person name="Postec A."/>
        </authorList>
    </citation>
    <scope>NUCLEOTIDE SEQUENCE [LARGE SCALE GENOMIC DNA]</scope>
    <source>
        <strain evidence="13 14">Ra1766G1</strain>
    </source>
</reference>
<evidence type="ECO:0000256" key="4">
    <source>
        <dbReference type="ARBA" id="ARBA00022553"/>
    </source>
</evidence>
<dbReference type="Pfam" id="PF00989">
    <property type="entry name" value="PAS"/>
    <property type="match status" value="1"/>
</dbReference>
<dbReference type="RefSeq" id="WP_212693272.1">
    <property type="nucleotide sequence ID" value="NZ_CP058561.1"/>
</dbReference>
<organism evidence="13 14">
    <name type="scientific">Vallitalea guaymasensis</name>
    <dbReference type="NCBI Taxonomy" id="1185412"/>
    <lineage>
        <taxon>Bacteria</taxon>
        <taxon>Bacillati</taxon>
        <taxon>Bacillota</taxon>
        <taxon>Clostridia</taxon>
        <taxon>Lachnospirales</taxon>
        <taxon>Vallitaleaceae</taxon>
        <taxon>Vallitalea</taxon>
    </lineage>
</organism>
<dbReference type="Gene3D" id="3.30.450.20">
    <property type="entry name" value="PAS domain"/>
    <property type="match status" value="2"/>
</dbReference>
<dbReference type="GO" id="GO:0000155">
    <property type="term" value="F:phosphorelay sensor kinase activity"/>
    <property type="evidence" value="ECO:0007669"/>
    <property type="project" value="InterPro"/>
</dbReference>
<dbReference type="Gene3D" id="1.10.287.130">
    <property type="match status" value="1"/>
</dbReference>
<dbReference type="SUPFAM" id="SSF55785">
    <property type="entry name" value="PYP-like sensor domain (PAS domain)"/>
    <property type="match status" value="1"/>
</dbReference>
<dbReference type="AlphaFoldDB" id="A0A8J8MAJ0"/>
<dbReference type="Pfam" id="PF00672">
    <property type="entry name" value="HAMP"/>
    <property type="match status" value="1"/>
</dbReference>
<feature type="domain" description="Histidine kinase" evidence="10">
    <location>
        <begin position="364"/>
        <end position="582"/>
    </location>
</feature>
<feature type="transmembrane region" description="Helical" evidence="9">
    <location>
        <begin position="6"/>
        <end position="28"/>
    </location>
</feature>
<dbReference type="KEGG" id="vgu:HYG85_09500"/>
<proteinExistence type="predicted"/>
<dbReference type="PRINTS" id="PR00344">
    <property type="entry name" value="BCTRLSENSOR"/>
</dbReference>
<dbReference type="SUPFAM" id="SSF55874">
    <property type="entry name" value="ATPase domain of HSP90 chaperone/DNA topoisomerase II/histidine kinase"/>
    <property type="match status" value="1"/>
</dbReference>
<dbReference type="InterPro" id="IPR013767">
    <property type="entry name" value="PAS_fold"/>
</dbReference>
<dbReference type="SUPFAM" id="SSF47384">
    <property type="entry name" value="Homodimeric domain of signal transducing histidine kinase"/>
    <property type="match status" value="1"/>
</dbReference>
<keyword evidence="7" id="KW-0902">Two-component regulatory system</keyword>
<evidence type="ECO:0000256" key="9">
    <source>
        <dbReference type="SAM" id="Phobius"/>
    </source>
</evidence>
<keyword evidence="14" id="KW-1185">Reference proteome</keyword>
<evidence type="ECO:0000259" key="11">
    <source>
        <dbReference type="PROSITE" id="PS50112"/>
    </source>
</evidence>
<dbReference type="SMART" id="SM00304">
    <property type="entry name" value="HAMP"/>
    <property type="match status" value="1"/>
</dbReference>
<dbReference type="InterPro" id="IPR003594">
    <property type="entry name" value="HATPase_dom"/>
</dbReference>
<feature type="domain" description="PAS" evidence="11">
    <location>
        <begin position="246"/>
        <end position="284"/>
    </location>
</feature>
<dbReference type="InterPro" id="IPR005467">
    <property type="entry name" value="His_kinase_dom"/>
</dbReference>
<dbReference type="CDD" id="cd06225">
    <property type="entry name" value="HAMP"/>
    <property type="match status" value="1"/>
</dbReference>
<dbReference type="Proteomes" id="UP000677305">
    <property type="component" value="Chromosome"/>
</dbReference>
<dbReference type="FunFam" id="1.10.287.130:FF:000001">
    <property type="entry name" value="Two-component sensor histidine kinase"/>
    <property type="match status" value="1"/>
</dbReference>
<sequence length="582" mass="66400">MKSLKWRMVTIYVLLVLIVMIACGTMIVTQISSNAYREIENSLKKSISTSMEAIGESSTKEEAITKWENAIKEYRDSERKLFLLDTDGKVIYADKIVRETYLTPMVMAAIDDKTMKEFDKVYEKNKDDDKEYLGYARPIKVNDEVVAVIYMLAPSWQVKVNLYSTIKIIILAIFFAIILSIAFGFMFSNFLTKPIIALSNKARDMSEGELDNPMEVLSDDEIGELTKNFNIMAKELNHNITEISSEKNKLETVFAHMTDGILVFDTDGLLIHSNPATRKLIGLTNKNTFLEIFGDYLDTTYDRLLTHIKGGIRQHIIRIKEKYVNLCFAPYLDQNENIMGSICVIQDITKHKKLEEMQKEFVANVSHELRTPLTTIKSYAETLINGALDDREITVDFLNVINHESDRMTALVQDLLELSRLDNKQTKFRMQSINLSHIVEGSINKFQIHAKKKHQTMVYNSTESDYKIIGDANRIEQVIKNIISNAVKYSNEGDSITINVFEESDYVVVMIEDTGMGIPNEDLTRIFDRFYRVDKARSRAMGGTGLGLAIAKEIMDYHGGHINVTSEIGVGTCFYLYFPYEG</sequence>
<dbReference type="InterPro" id="IPR004358">
    <property type="entry name" value="Sig_transdc_His_kin-like_C"/>
</dbReference>
<evidence type="ECO:0000256" key="3">
    <source>
        <dbReference type="ARBA" id="ARBA00012438"/>
    </source>
</evidence>
<accession>A0A8J8MAJ0</accession>
<evidence type="ECO:0000256" key="5">
    <source>
        <dbReference type="ARBA" id="ARBA00022679"/>
    </source>
</evidence>
<dbReference type="EMBL" id="CP058561">
    <property type="protein sequence ID" value="QUH29145.1"/>
    <property type="molecule type" value="Genomic_DNA"/>
</dbReference>
<evidence type="ECO:0000313" key="14">
    <source>
        <dbReference type="Proteomes" id="UP000677305"/>
    </source>
</evidence>
<dbReference type="InterPro" id="IPR003661">
    <property type="entry name" value="HisK_dim/P_dom"/>
</dbReference>
<feature type="domain" description="HAMP" evidence="12">
    <location>
        <begin position="189"/>
        <end position="241"/>
    </location>
</feature>
<comment type="catalytic activity">
    <reaction evidence="1">
        <text>ATP + protein L-histidine = ADP + protein N-phospho-L-histidine.</text>
        <dbReference type="EC" id="2.7.13.3"/>
    </reaction>
</comment>
<dbReference type="SUPFAM" id="SSF158472">
    <property type="entry name" value="HAMP domain-like"/>
    <property type="match status" value="1"/>
</dbReference>
<keyword evidence="5" id="KW-0808">Transferase</keyword>
<dbReference type="CDD" id="cd00075">
    <property type="entry name" value="HATPase"/>
    <property type="match status" value="1"/>
</dbReference>
<evidence type="ECO:0000256" key="2">
    <source>
        <dbReference type="ARBA" id="ARBA00004370"/>
    </source>
</evidence>
<dbReference type="PROSITE" id="PS50112">
    <property type="entry name" value="PAS"/>
    <property type="match status" value="1"/>
</dbReference>
<dbReference type="InterPro" id="IPR036097">
    <property type="entry name" value="HisK_dim/P_sf"/>
</dbReference>
<keyword evidence="9" id="KW-1133">Transmembrane helix</keyword>
<protein>
    <recommendedName>
        <fullName evidence="3">histidine kinase</fullName>
        <ecNumber evidence="3">2.7.13.3</ecNumber>
    </recommendedName>
</protein>
<evidence type="ECO:0000256" key="1">
    <source>
        <dbReference type="ARBA" id="ARBA00000085"/>
    </source>
</evidence>
<dbReference type="SMART" id="SM00388">
    <property type="entry name" value="HisKA"/>
    <property type="match status" value="1"/>
</dbReference>